<evidence type="ECO:0000256" key="3">
    <source>
        <dbReference type="ARBA" id="ARBA00022801"/>
    </source>
</evidence>
<dbReference type="InterPro" id="IPR015955">
    <property type="entry name" value="Lactate_DH/Glyco_Ohase_4_C"/>
</dbReference>
<proteinExistence type="inferred from homology"/>
<dbReference type="Pfam" id="PF11975">
    <property type="entry name" value="Glyco_hydro_4C"/>
    <property type="match status" value="1"/>
</dbReference>
<gene>
    <name evidence="9" type="ORF">JOE69_002773</name>
</gene>
<evidence type="ECO:0000313" key="9">
    <source>
        <dbReference type="EMBL" id="MDR6270535.1"/>
    </source>
</evidence>
<dbReference type="PRINTS" id="PR00732">
    <property type="entry name" value="GLHYDRLASE4"/>
</dbReference>
<dbReference type="Pfam" id="PF02056">
    <property type="entry name" value="Glyco_hydro_4"/>
    <property type="match status" value="1"/>
</dbReference>
<dbReference type="RefSeq" id="WP_309799680.1">
    <property type="nucleotide sequence ID" value="NZ_BAAAHY010000007.1"/>
</dbReference>
<evidence type="ECO:0000256" key="6">
    <source>
        <dbReference type="ARBA" id="ARBA00023295"/>
    </source>
</evidence>
<evidence type="ECO:0000256" key="7">
    <source>
        <dbReference type="RuleBase" id="RU361152"/>
    </source>
</evidence>
<evidence type="ECO:0000256" key="2">
    <source>
        <dbReference type="ARBA" id="ARBA00022723"/>
    </source>
</evidence>
<dbReference type="Gene3D" id="3.40.50.720">
    <property type="entry name" value="NAD(P)-binding Rossmann-like Domain"/>
    <property type="match status" value="1"/>
</dbReference>
<feature type="domain" description="Glycosyl hydrolase family 4 C-terminal" evidence="8">
    <location>
        <begin position="188"/>
        <end position="417"/>
    </location>
</feature>
<dbReference type="EC" id="3.2.1.86" evidence="9"/>
<keyword evidence="2" id="KW-0479">Metal-binding</keyword>
<evidence type="ECO:0000256" key="4">
    <source>
        <dbReference type="ARBA" id="ARBA00023027"/>
    </source>
</evidence>
<dbReference type="Gene3D" id="3.90.110.10">
    <property type="entry name" value="Lactate dehydrogenase/glycoside hydrolase, family 4, C-terminal"/>
    <property type="match status" value="1"/>
</dbReference>
<reference evidence="9 10" key="1">
    <citation type="submission" date="2023-07" db="EMBL/GenBank/DDBJ databases">
        <title>Sequencing the genomes of 1000 actinobacteria strains.</title>
        <authorList>
            <person name="Klenk H.-P."/>
        </authorList>
    </citation>
    <scope>NUCLEOTIDE SEQUENCE [LARGE SCALE GENOMIC DNA]</scope>
    <source>
        <strain evidence="9 10">DSM 14555</strain>
    </source>
</reference>
<dbReference type="PANTHER" id="PTHR32092">
    <property type="entry name" value="6-PHOSPHO-BETA-GLUCOSIDASE-RELATED"/>
    <property type="match status" value="1"/>
</dbReference>
<protein>
    <submittedName>
        <fullName evidence="9">6-phospho-beta-glucosidase</fullName>
        <ecNumber evidence="9">3.2.1.86</ecNumber>
    </submittedName>
</protein>
<dbReference type="PANTHER" id="PTHR32092:SF5">
    <property type="entry name" value="6-PHOSPHO-BETA-GLUCOSIDASE"/>
    <property type="match status" value="1"/>
</dbReference>
<accession>A0ABU1JEI2</accession>
<dbReference type="SUPFAM" id="SSF56327">
    <property type="entry name" value="LDH C-terminal domain-like"/>
    <property type="match status" value="1"/>
</dbReference>
<comment type="caution">
    <text evidence="9">The sequence shown here is derived from an EMBL/GenBank/DDBJ whole genome shotgun (WGS) entry which is preliminary data.</text>
</comment>
<keyword evidence="6 7" id="KW-0326">Glycosidase</keyword>
<sequence length="442" mass="47172">MRLVIAGGGGFRVPLVYRALSTGTHSGLIDSVVLHDVDPDRLRAILAVIEAMPFPGPPVELRESLEEALPGADVVFAATRVGGTAGRVLDERVALRLGVLGQETTGAGGISYALRSIPYMHSLAGAMAEHCPEAWLVNFTNPAGMVTQALQTLLPGQVIGICDSPLGLVRRAAAAAGVSLDGMAGVDYFGLNHLGWLNGLTEAGTDRLPGLLAAADRLDSFEEGRLFGADFLRSLGSLPNEYLFYYYRREAALAAVQQAPQTRGESIAHAQRSSYPQFHGPEAFRHWDAARRAREQGYLAEARNDGEPRDEPDLAGGGYEEVALAAMNALLTGTPAELILNVRNGNTMPALEPDAVLEVPSRVDASGARALPLLSTPSMHQLGLIAQLKAVETAVVRAALHGERDQAQLAFSLHPLVGDESLGRRLLQGYETAFPELKLLWQ</sequence>
<name>A0ABU1JEI2_9MICC</name>
<evidence type="ECO:0000256" key="5">
    <source>
        <dbReference type="ARBA" id="ARBA00023211"/>
    </source>
</evidence>
<dbReference type="InterPro" id="IPR022616">
    <property type="entry name" value="Glyco_hydro_4_C"/>
</dbReference>
<dbReference type="InterPro" id="IPR036291">
    <property type="entry name" value="NAD(P)-bd_dom_sf"/>
</dbReference>
<dbReference type="InterPro" id="IPR001088">
    <property type="entry name" value="Glyco_hydro_4"/>
</dbReference>
<evidence type="ECO:0000256" key="1">
    <source>
        <dbReference type="ARBA" id="ARBA00010141"/>
    </source>
</evidence>
<comment type="cofactor">
    <cofactor evidence="7">
        <name>NAD(+)</name>
        <dbReference type="ChEBI" id="CHEBI:57540"/>
    </cofactor>
    <text evidence="7">Binds 1 NAD(+) per subunit.</text>
</comment>
<organism evidence="9 10">
    <name type="scientific">Arthrobacter russicus</name>
    <dbReference type="NCBI Taxonomy" id="172040"/>
    <lineage>
        <taxon>Bacteria</taxon>
        <taxon>Bacillati</taxon>
        <taxon>Actinomycetota</taxon>
        <taxon>Actinomycetes</taxon>
        <taxon>Micrococcales</taxon>
        <taxon>Micrococcaceae</taxon>
        <taxon>Arthrobacter</taxon>
    </lineage>
</organism>
<keyword evidence="10" id="KW-1185">Reference proteome</keyword>
<evidence type="ECO:0000313" key="10">
    <source>
        <dbReference type="Proteomes" id="UP001185069"/>
    </source>
</evidence>
<dbReference type="SUPFAM" id="SSF51735">
    <property type="entry name" value="NAD(P)-binding Rossmann-fold domains"/>
    <property type="match status" value="1"/>
</dbReference>
<evidence type="ECO:0000259" key="8">
    <source>
        <dbReference type="Pfam" id="PF11975"/>
    </source>
</evidence>
<keyword evidence="4 7" id="KW-0520">NAD</keyword>
<dbReference type="Proteomes" id="UP001185069">
    <property type="component" value="Unassembled WGS sequence"/>
</dbReference>
<keyword evidence="3 7" id="KW-0378">Hydrolase</keyword>
<dbReference type="GO" id="GO:0008706">
    <property type="term" value="F:6-phospho-beta-glucosidase activity"/>
    <property type="evidence" value="ECO:0007669"/>
    <property type="project" value="UniProtKB-EC"/>
</dbReference>
<keyword evidence="5" id="KW-0464">Manganese</keyword>
<dbReference type="EMBL" id="JAVDQF010000001">
    <property type="protein sequence ID" value="MDR6270535.1"/>
    <property type="molecule type" value="Genomic_DNA"/>
</dbReference>
<comment type="similarity">
    <text evidence="1 7">Belongs to the glycosyl hydrolase 4 family.</text>
</comment>